<accession>A0A9Q1ETL7</accession>
<evidence type="ECO:0000313" key="2">
    <source>
        <dbReference type="EMBL" id="KAJ8344857.1"/>
    </source>
</evidence>
<gene>
    <name evidence="2" type="ORF">SKAU_G00290500</name>
</gene>
<feature type="signal peptide" evidence="1">
    <location>
        <begin position="1"/>
        <end position="18"/>
    </location>
</feature>
<feature type="chain" id="PRO_5040250481" description="Secreted protein" evidence="1">
    <location>
        <begin position="19"/>
        <end position="138"/>
    </location>
</feature>
<evidence type="ECO:0000313" key="3">
    <source>
        <dbReference type="Proteomes" id="UP001152622"/>
    </source>
</evidence>
<name>A0A9Q1ETL7_SYNKA</name>
<keyword evidence="3" id="KW-1185">Reference proteome</keyword>
<keyword evidence="1" id="KW-0732">Signal</keyword>
<evidence type="ECO:0008006" key="4">
    <source>
        <dbReference type="Google" id="ProtNLM"/>
    </source>
</evidence>
<organism evidence="2 3">
    <name type="scientific">Synaphobranchus kaupii</name>
    <name type="common">Kaup's arrowtooth eel</name>
    <dbReference type="NCBI Taxonomy" id="118154"/>
    <lineage>
        <taxon>Eukaryota</taxon>
        <taxon>Metazoa</taxon>
        <taxon>Chordata</taxon>
        <taxon>Craniata</taxon>
        <taxon>Vertebrata</taxon>
        <taxon>Euteleostomi</taxon>
        <taxon>Actinopterygii</taxon>
        <taxon>Neopterygii</taxon>
        <taxon>Teleostei</taxon>
        <taxon>Anguilliformes</taxon>
        <taxon>Synaphobranchidae</taxon>
        <taxon>Synaphobranchus</taxon>
    </lineage>
</organism>
<evidence type="ECO:0000256" key="1">
    <source>
        <dbReference type="SAM" id="SignalP"/>
    </source>
</evidence>
<comment type="caution">
    <text evidence="2">The sequence shown here is derived from an EMBL/GenBank/DDBJ whole genome shotgun (WGS) entry which is preliminary data.</text>
</comment>
<protein>
    <recommendedName>
        <fullName evidence="4">Secreted protein</fullName>
    </recommendedName>
</protein>
<proteinExistence type="predicted"/>
<dbReference type="EMBL" id="JAINUF010000012">
    <property type="protein sequence ID" value="KAJ8344857.1"/>
    <property type="molecule type" value="Genomic_DNA"/>
</dbReference>
<dbReference type="Proteomes" id="UP001152622">
    <property type="component" value="Chromosome 12"/>
</dbReference>
<dbReference type="AlphaFoldDB" id="A0A9Q1ETL7"/>
<sequence length="138" mass="15973">MILLMFVLLKVSRHYVCTTEETENTHMTSKFVLPIPFIVTYDWKNGVMCPQINGHEGAQPYILSLQGMKGDQLRKRRIWAPLEKRVFSLDCGVALALASVYGRRSPPRFLVERHLRVAGGASRFDFRTFWIDCARRKN</sequence>
<reference evidence="2" key="1">
    <citation type="journal article" date="2023" name="Science">
        <title>Genome structures resolve the early diversification of teleost fishes.</title>
        <authorList>
            <person name="Parey E."/>
            <person name="Louis A."/>
            <person name="Montfort J."/>
            <person name="Bouchez O."/>
            <person name="Roques C."/>
            <person name="Iampietro C."/>
            <person name="Lluch J."/>
            <person name="Castinel A."/>
            <person name="Donnadieu C."/>
            <person name="Desvignes T."/>
            <person name="Floi Bucao C."/>
            <person name="Jouanno E."/>
            <person name="Wen M."/>
            <person name="Mejri S."/>
            <person name="Dirks R."/>
            <person name="Jansen H."/>
            <person name="Henkel C."/>
            <person name="Chen W.J."/>
            <person name="Zahm M."/>
            <person name="Cabau C."/>
            <person name="Klopp C."/>
            <person name="Thompson A.W."/>
            <person name="Robinson-Rechavi M."/>
            <person name="Braasch I."/>
            <person name="Lecointre G."/>
            <person name="Bobe J."/>
            <person name="Postlethwait J.H."/>
            <person name="Berthelot C."/>
            <person name="Roest Crollius H."/>
            <person name="Guiguen Y."/>
        </authorList>
    </citation>
    <scope>NUCLEOTIDE SEQUENCE</scope>
    <source>
        <strain evidence="2">WJC10195</strain>
    </source>
</reference>